<dbReference type="InterPro" id="IPR033138">
    <property type="entry name" value="Cu_oxidase_CS"/>
</dbReference>
<keyword evidence="7" id="KW-0964">Secreted</keyword>
<comment type="subunit">
    <text evidence="4">Dimer.</text>
</comment>
<dbReference type="InterPro" id="IPR008972">
    <property type="entry name" value="Cupredoxin"/>
</dbReference>
<dbReference type="Pfam" id="PF07731">
    <property type="entry name" value="Cu-oxidase_2"/>
    <property type="match status" value="1"/>
</dbReference>
<dbReference type="GO" id="GO:0005576">
    <property type="term" value="C:extracellular region"/>
    <property type="evidence" value="ECO:0007669"/>
    <property type="project" value="UniProtKB-SubCell"/>
</dbReference>
<dbReference type="InterPro" id="IPR017760">
    <property type="entry name" value="L-ascorbate_oxidase_pln"/>
</dbReference>
<evidence type="ECO:0000256" key="5">
    <source>
        <dbReference type="ARBA" id="ARBA00012301"/>
    </source>
</evidence>
<dbReference type="NCBIfam" id="TIGR03388">
    <property type="entry name" value="ascorbase"/>
    <property type="match status" value="1"/>
</dbReference>
<dbReference type="Pfam" id="PF00394">
    <property type="entry name" value="Cu-oxidase"/>
    <property type="match status" value="1"/>
</dbReference>
<evidence type="ECO:0000256" key="1">
    <source>
        <dbReference type="ARBA" id="ARBA00001935"/>
    </source>
</evidence>
<comment type="catalytic activity">
    <reaction evidence="11">
        <text>4 L-ascorbate + O2 = 4 monodehydro-L-ascorbate radical + 2 H2O</text>
        <dbReference type="Rhea" id="RHEA:30243"/>
        <dbReference type="ChEBI" id="CHEBI:15377"/>
        <dbReference type="ChEBI" id="CHEBI:15379"/>
        <dbReference type="ChEBI" id="CHEBI:38290"/>
        <dbReference type="ChEBI" id="CHEBI:59513"/>
        <dbReference type="EC" id="1.10.3.3"/>
    </reaction>
</comment>
<protein>
    <recommendedName>
        <fullName evidence="6">L-ascorbate oxidase</fullName>
        <ecNumber evidence="5">1.10.3.3</ecNumber>
    </recommendedName>
</protein>
<dbReference type="InterPro" id="IPR002355">
    <property type="entry name" value="Cu_oxidase_Cu_BS"/>
</dbReference>
<dbReference type="InterPro" id="IPR045087">
    <property type="entry name" value="Cu-oxidase_fam"/>
</dbReference>
<dbReference type="PANTHER" id="PTHR11709:SF394">
    <property type="entry name" value="FI03373P-RELATED"/>
    <property type="match status" value="1"/>
</dbReference>
<keyword evidence="8" id="KW-0479">Metal-binding</keyword>
<evidence type="ECO:0000256" key="12">
    <source>
        <dbReference type="SAM" id="SignalP"/>
    </source>
</evidence>
<evidence type="ECO:0000256" key="2">
    <source>
        <dbReference type="ARBA" id="ARBA00004613"/>
    </source>
</evidence>
<dbReference type="PROSITE" id="PS00080">
    <property type="entry name" value="MULTICOPPER_OXIDASE2"/>
    <property type="match status" value="1"/>
</dbReference>
<dbReference type="SUPFAM" id="SSF49503">
    <property type="entry name" value="Cupredoxins"/>
    <property type="match status" value="3"/>
</dbReference>
<evidence type="ECO:0000256" key="10">
    <source>
        <dbReference type="ARBA" id="ARBA00023008"/>
    </source>
</evidence>
<evidence type="ECO:0000313" key="17">
    <source>
        <dbReference type="Proteomes" id="UP000077202"/>
    </source>
</evidence>
<dbReference type="Gene3D" id="2.60.40.420">
    <property type="entry name" value="Cupredoxins - blue copper proteins"/>
    <property type="match status" value="3"/>
</dbReference>
<dbReference type="EMBL" id="LVLJ01003630">
    <property type="protein sequence ID" value="OAE20361.1"/>
    <property type="molecule type" value="Genomic_DNA"/>
</dbReference>
<keyword evidence="12" id="KW-0732">Signal</keyword>
<gene>
    <name evidence="16" type="ORF">AXG93_209s1300</name>
</gene>
<comment type="caution">
    <text evidence="16">The sequence shown here is derived from an EMBL/GenBank/DDBJ whole genome shotgun (WGS) entry which is preliminary data.</text>
</comment>
<dbReference type="EC" id="1.10.3.3" evidence="5"/>
<evidence type="ECO:0000313" key="16">
    <source>
        <dbReference type="EMBL" id="OAE20361.1"/>
    </source>
</evidence>
<proteinExistence type="inferred from homology"/>
<evidence type="ECO:0000256" key="9">
    <source>
        <dbReference type="ARBA" id="ARBA00023002"/>
    </source>
</evidence>
<reference evidence="16" key="1">
    <citation type="submission" date="2016-03" db="EMBL/GenBank/DDBJ databases">
        <title>Mechanisms controlling the formation of the plant cell surface in tip-growing cells are functionally conserved among land plants.</title>
        <authorList>
            <person name="Honkanen S."/>
            <person name="Jones V.A."/>
            <person name="Morieri G."/>
            <person name="Champion C."/>
            <person name="Hetherington A.J."/>
            <person name="Kelly S."/>
            <person name="Saint-Marcoux D."/>
            <person name="Proust H."/>
            <person name="Prescott H."/>
            <person name="Dolan L."/>
        </authorList>
    </citation>
    <scope>NUCLEOTIDE SEQUENCE [LARGE SCALE GENOMIC DNA]</scope>
    <source>
        <tissue evidence="16">Whole gametophyte</tissue>
    </source>
</reference>
<name>A0A176VJ59_MARPO</name>
<dbReference type="InterPro" id="IPR011707">
    <property type="entry name" value="Cu-oxidase-like_N"/>
</dbReference>
<evidence type="ECO:0000256" key="4">
    <source>
        <dbReference type="ARBA" id="ARBA00011473"/>
    </source>
</evidence>
<sequence length="577" mass="64005">MILHPILGLAFFLLILSVTVQGAVIEFNWTVNYLRWAPDCVDKLVIAINEGFPGPTINVTEGDTIKVNVLNKLPTEGIVIHWHGMHQKGTPWADGTAFVSQCPIGPGEEFLYEFVAARVGTYFYHGHHGMQRAAGFYGALNVHPRNRTVEPFKYDKEYTILLNDWWHKSVHEQEYNLLADSFKWVGEPQSLLIGGRGAYNCSKVPNFPGASSDTGDFVKCNSSSPQCVPFSITVDPGKTYRLRISSVASLAALNFILEGHVMTVVEVDGHYVKPVVVDNLDVYSGESFSVLFTADQDPSRNYWAGVNVRARLPSTPTGVAVLSYNPNDPGMLPTTPRPVSPAWNDFALSMSKAKQYVAHPDFKEPLPQKATDRHLFLLNLQNTWKNGRRWSANNISFVPTSTPILAAYKYNLMGEAPASPPDSYPTDYNISAPPPFPEANEGHAAYEFNLGDVVDVIIQNANSLTASNSEIHPWHLHGHDFWLLGYGNGKFNVSTDYATMDTSQAPRRNTVPVFPWGWTVIRFVADNPGLWPFHCHIEPHLHMGMGVIFGEGLNQLPDMPKRTLGCGLTKDNSNIGI</sequence>
<evidence type="ECO:0000259" key="13">
    <source>
        <dbReference type="Pfam" id="PF00394"/>
    </source>
</evidence>
<accession>A0A176VJ59</accession>
<evidence type="ECO:0000259" key="14">
    <source>
        <dbReference type="Pfam" id="PF07731"/>
    </source>
</evidence>
<dbReference type="Pfam" id="PF07732">
    <property type="entry name" value="Cu-oxidase_3"/>
    <property type="match status" value="1"/>
</dbReference>
<evidence type="ECO:0000256" key="11">
    <source>
        <dbReference type="ARBA" id="ARBA00048908"/>
    </source>
</evidence>
<comment type="similarity">
    <text evidence="3">Belongs to the multicopper oxidase family.</text>
</comment>
<dbReference type="InterPro" id="IPR001117">
    <property type="entry name" value="Cu-oxidase_2nd"/>
</dbReference>
<organism evidence="16 17">
    <name type="scientific">Marchantia polymorpha subsp. ruderalis</name>
    <dbReference type="NCBI Taxonomy" id="1480154"/>
    <lineage>
        <taxon>Eukaryota</taxon>
        <taxon>Viridiplantae</taxon>
        <taxon>Streptophyta</taxon>
        <taxon>Embryophyta</taxon>
        <taxon>Marchantiophyta</taxon>
        <taxon>Marchantiopsida</taxon>
        <taxon>Marchantiidae</taxon>
        <taxon>Marchantiales</taxon>
        <taxon>Marchantiaceae</taxon>
        <taxon>Marchantia</taxon>
    </lineage>
</organism>
<feature type="chain" id="PRO_5008051817" description="L-ascorbate oxidase" evidence="12">
    <location>
        <begin position="23"/>
        <end position="577"/>
    </location>
</feature>
<feature type="domain" description="Plastocyanin-like" evidence="15">
    <location>
        <begin position="31"/>
        <end position="146"/>
    </location>
</feature>
<dbReference type="GO" id="GO:0005507">
    <property type="term" value="F:copper ion binding"/>
    <property type="evidence" value="ECO:0007669"/>
    <property type="project" value="InterPro"/>
</dbReference>
<evidence type="ECO:0000256" key="3">
    <source>
        <dbReference type="ARBA" id="ARBA00010609"/>
    </source>
</evidence>
<dbReference type="Proteomes" id="UP000077202">
    <property type="component" value="Unassembled WGS sequence"/>
</dbReference>
<dbReference type="AlphaFoldDB" id="A0A176VJ59"/>
<feature type="domain" description="Plastocyanin-like" evidence="13">
    <location>
        <begin position="157"/>
        <end position="326"/>
    </location>
</feature>
<comment type="subcellular location">
    <subcellularLocation>
        <location evidence="2">Secreted</location>
    </subcellularLocation>
</comment>
<evidence type="ECO:0000259" key="15">
    <source>
        <dbReference type="Pfam" id="PF07732"/>
    </source>
</evidence>
<evidence type="ECO:0000256" key="7">
    <source>
        <dbReference type="ARBA" id="ARBA00022525"/>
    </source>
</evidence>
<keyword evidence="17" id="KW-1185">Reference proteome</keyword>
<feature type="domain" description="Plastocyanin-like" evidence="14">
    <location>
        <begin position="441"/>
        <end position="549"/>
    </location>
</feature>
<evidence type="ECO:0000256" key="8">
    <source>
        <dbReference type="ARBA" id="ARBA00022723"/>
    </source>
</evidence>
<keyword evidence="9" id="KW-0560">Oxidoreductase</keyword>
<dbReference type="GO" id="GO:0008447">
    <property type="term" value="F:L-ascorbate oxidase activity"/>
    <property type="evidence" value="ECO:0007669"/>
    <property type="project" value="UniProtKB-EC"/>
</dbReference>
<dbReference type="InterPro" id="IPR011706">
    <property type="entry name" value="Cu-oxidase_C"/>
</dbReference>
<feature type="signal peptide" evidence="12">
    <location>
        <begin position="1"/>
        <end position="22"/>
    </location>
</feature>
<dbReference type="PANTHER" id="PTHR11709">
    <property type="entry name" value="MULTI-COPPER OXIDASE"/>
    <property type="match status" value="1"/>
</dbReference>
<keyword evidence="10" id="KW-0186">Copper</keyword>
<dbReference type="PROSITE" id="PS00079">
    <property type="entry name" value="MULTICOPPER_OXIDASE1"/>
    <property type="match status" value="1"/>
</dbReference>
<comment type="cofactor">
    <cofactor evidence="1">
        <name>Cu cation</name>
        <dbReference type="ChEBI" id="CHEBI:23378"/>
    </cofactor>
</comment>
<evidence type="ECO:0000256" key="6">
    <source>
        <dbReference type="ARBA" id="ARBA00022095"/>
    </source>
</evidence>